<feature type="domain" description="VQ" evidence="2">
    <location>
        <begin position="155"/>
        <end position="181"/>
    </location>
</feature>
<sequence length="234" mass="26611">MDPIRDTGHPMKDPSKYRRQIGRLLYLCITRPDITFAVHKLSKYVSKPCDEHWEATKKILRYLKRTPGYGLFYSSKNDSTLNIFSDVDWAACPDTRRSMTCYCLFLGSSLVSWKEKKQHTVSRSSAEAEGHHPLPQPPKKRASKKPDETLKVVYISSPMKVRTSQARFRALVQELTGKNSDIAPYMDSDGAALADYRDEDGTLLPDRPISSSHDTTPATSDSLDNAFYHDYLIM</sequence>
<dbReference type="Pfam" id="PF05678">
    <property type="entry name" value="VQ"/>
    <property type="match status" value="1"/>
</dbReference>
<accession>A0A8X9A141</accession>
<protein>
    <recommendedName>
        <fullName evidence="2">VQ domain-containing protein</fullName>
    </recommendedName>
</protein>
<dbReference type="PANTHER" id="PTHR11439">
    <property type="entry name" value="GAG-POL-RELATED RETROTRANSPOSON"/>
    <property type="match status" value="1"/>
</dbReference>
<keyword evidence="4" id="KW-1185">Reference proteome</keyword>
<dbReference type="AlphaFoldDB" id="A0A8X9A141"/>
<evidence type="ECO:0000313" key="3">
    <source>
        <dbReference type="EMBL" id="KAG6424827.1"/>
    </source>
</evidence>
<dbReference type="Proteomes" id="UP000298416">
    <property type="component" value="Unassembled WGS sequence"/>
</dbReference>
<feature type="region of interest" description="Disordered" evidence="1">
    <location>
        <begin position="202"/>
        <end position="221"/>
    </location>
</feature>
<gene>
    <name evidence="3" type="ORF">SASPL_115247</name>
</gene>
<feature type="compositionally biased region" description="Polar residues" evidence="1">
    <location>
        <begin position="209"/>
        <end position="221"/>
    </location>
</feature>
<reference evidence="3" key="1">
    <citation type="submission" date="2018-01" db="EMBL/GenBank/DDBJ databases">
        <authorList>
            <person name="Mao J.F."/>
        </authorList>
    </citation>
    <scope>NUCLEOTIDE SEQUENCE</scope>
    <source>
        <strain evidence="3">Huo1</strain>
        <tissue evidence="3">Leaf</tissue>
    </source>
</reference>
<dbReference type="EMBL" id="PNBA02000005">
    <property type="protein sequence ID" value="KAG6424827.1"/>
    <property type="molecule type" value="Genomic_DNA"/>
</dbReference>
<comment type="caution">
    <text evidence="3">The sequence shown here is derived from an EMBL/GenBank/DDBJ whole genome shotgun (WGS) entry which is preliminary data.</text>
</comment>
<dbReference type="InterPro" id="IPR008889">
    <property type="entry name" value="VQ"/>
</dbReference>
<evidence type="ECO:0000256" key="1">
    <source>
        <dbReference type="SAM" id="MobiDB-lite"/>
    </source>
</evidence>
<dbReference type="SUPFAM" id="SSF56672">
    <property type="entry name" value="DNA/RNA polymerases"/>
    <property type="match status" value="1"/>
</dbReference>
<dbReference type="CDD" id="cd09272">
    <property type="entry name" value="RNase_HI_RT_Ty1"/>
    <property type="match status" value="1"/>
</dbReference>
<name>A0A8X9A141_SALSN</name>
<reference evidence="3" key="2">
    <citation type="submission" date="2020-08" db="EMBL/GenBank/DDBJ databases">
        <title>Plant Genome Project.</title>
        <authorList>
            <person name="Zhang R.-G."/>
        </authorList>
    </citation>
    <scope>NUCLEOTIDE SEQUENCE</scope>
    <source>
        <strain evidence="3">Huo1</strain>
        <tissue evidence="3">Leaf</tissue>
    </source>
</reference>
<evidence type="ECO:0000259" key="2">
    <source>
        <dbReference type="Pfam" id="PF05678"/>
    </source>
</evidence>
<evidence type="ECO:0000313" key="4">
    <source>
        <dbReference type="Proteomes" id="UP000298416"/>
    </source>
</evidence>
<organism evidence="3">
    <name type="scientific">Salvia splendens</name>
    <name type="common">Scarlet sage</name>
    <dbReference type="NCBI Taxonomy" id="180675"/>
    <lineage>
        <taxon>Eukaryota</taxon>
        <taxon>Viridiplantae</taxon>
        <taxon>Streptophyta</taxon>
        <taxon>Embryophyta</taxon>
        <taxon>Tracheophyta</taxon>
        <taxon>Spermatophyta</taxon>
        <taxon>Magnoliopsida</taxon>
        <taxon>eudicotyledons</taxon>
        <taxon>Gunneridae</taxon>
        <taxon>Pentapetalae</taxon>
        <taxon>asterids</taxon>
        <taxon>lamiids</taxon>
        <taxon>Lamiales</taxon>
        <taxon>Lamiaceae</taxon>
        <taxon>Nepetoideae</taxon>
        <taxon>Mentheae</taxon>
        <taxon>Salviinae</taxon>
        <taxon>Salvia</taxon>
        <taxon>Salvia subgen. Calosphace</taxon>
        <taxon>core Calosphace</taxon>
    </lineage>
</organism>
<proteinExistence type="predicted"/>
<dbReference type="InterPro" id="IPR043502">
    <property type="entry name" value="DNA/RNA_pol_sf"/>
</dbReference>
<dbReference type="PANTHER" id="PTHR11439:SF470">
    <property type="entry name" value="CYSTEINE-RICH RLK (RECEPTOR-LIKE PROTEIN KINASE) 8"/>
    <property type="match status" value="1"/>
</dbReference>
<feature type="region of interest" description="Disordered" evidence="1">
    <location>
        <begin position="121"/>
        <end position="147"/>
    </location>
</feature>